<dbReference type="PANTHER" id="PTHR14187:SF5">
    <property type="entry name" value="HEAT SHOCK 70 KDA PROTEIN 12A"/>
    <property type="match status" value="1"/>
</dbReference>
<organism evidence="1">
    <name type="scientific">Amphimedon queenslandica</name>
    <name type="common">Sponge</name>
    <dbReference type="NCBI Taxonomy" id="400682"/>
    <lineage>
        <taxon>Eukaryota</taxon>
        <taxon>Metazoa</taxon>
        <taxon>Porifera</taxon>
        <taxon>Demospongiae</taxon>
        <taxon>Heteroscleromorpha</taxon>
        <taxon>Haplosclerida</taxon>
        <taxon>Niphatidae</taxon>
        <taxon>Amphimedon</taxon>
    </lineage>
</organism>
<dbReference type="EnsemblMetazoa" id="Aqu2.1.15920_001">
    <property type="protein sequence ID" value="Aqu2.1.15920_001"/>
    <property type="gene ID" value="Aqu2.1.15920"/>
</dbReference>
<dbReference type="PANTHER" id="PTHR14187">
    <property type="entry name" value="ALPHA KINASE/ELONGATION FACTOR 2 KINASE"/>
    <property type="match status" value="1"/>
</dbReference>
<protein>
    <submittedName>
        <fullName evidence="1">Uncharacterized protein</fullName>
    </submittedName>
</protein>
<dbReference type="OrthoDB" id="2963168at2759"/>
<reference evidence="1" key="1">
    <citation type="submission" date="2017-05" db="UniProtKB">
        <authorList>
            <consortium name="EnsemblMetazoa"/>
        </authorList>
    </citation>
    <scope>IDENTIFICATION</scope>
</reference>
<dbReference type="AlphaFoldDB" id="A0A1X7TM48"/>
<evidence type="ECO:0000313" key="1">
    <source>
        <dbReference type="EnsemblMetazoa" id="Aqu2.1.15920_001"/>
    </source>
</evidence>
<dbReference type="InParanoid" id="A0A1X7TM48"/>
<accession>A0A1X7TM48</accession>
<name>A0A1X7TM48_AMPQE</name>
<sequence>HDRCRDVFDVFIEKGELAKIDEVITLDLCPFSQDDTDVHISIYCTTEPGVQYVKDKEGKKAVTKIGKLVIDVPNPDNLPLHERLVDVSMDFSGTEIKAKAKYRINGKEVKTVCDFLSIH</sequence>
<proteinExistence type="predicted"/>